<evidence type="ECO:0000259" key="1">
    <source>
        <dbReference type="Pfam" id="PF13229"/>
    </source>
</evidence>
<dbReference type="SUPFAM" id="SSF51126">
    <property type="entry name" value="Pectin lyase-like"/>
    <property type="match status" value="1"/>
</dbReference>
<feature type="domain" description="Right handed beta helix" evidence="1">
    <location>
        <begin position="217"/>
        <end position="364"/>
    </location>
</feature>
<gene>
    <name evidence="2" type="ORF">BCF58_1167</name>
</gene>
<comment type="caution">
    <text evidence="2">The sequence shown here is derived from an EMBL/GenBank/DDBJ whole genome shotgun (WGS) entry which is preliminary data.</text>
</comment>
<dbReference type="Pfam" id="PF13229">
    <property type="entry name" value="Beta_helix"/>
    <property type="match status" value="1"/>
</dbReference>
<evidence type="ECO:0000313" key="2">
    <source>
        <dbReference type="EMBL" id="RKT01939.1"/>
    </source>
</evidence>
<sequence length="491" mass="54445">MTNNLNLLTTEEFFLSSDPNLDKDMVTLIDHYTGDIVNYQKLTGTVSDGCIYRVKANGISYKRMITGDISVRICGATGDGNTDDAPKIQTLINEMEAGQVLNLENKRYMILSPLQINKAIKITGSSTRSSTTYPPFIITNNNDGIIVNVSGVVLEGFGIYNATYFTTTPNSFTGIKVNGTSTNHAYDIILRDLLINGYKTALEVNYLWSSQIQTLKTNYCQVGILVKGESVNNEISNNTSLSFEFNTPDSKGIWFYDDTTKEGWRIIDTLIYGAYDGIYAEKTSHVNVMNSMIDFCQHIGIVISDECYNWNINSNYIALGKPGYGLYLANNVENPLMVRGNKIIDNDILSYNTVVDNQISIGINIVGAGSLYDDVRGNSVKNFKVCDIKANEDLKTTISNNKCLSDIEFNIIGNFITNDNLGTVYYQNLNDFLHLGKVKITYADTYPSTSDPKWKRGDIILNVGPSVNGPIGWVNVTDGTNTWKPFGVITN</sequence>
<dbReference type="Proteomes" id="UP000272428">
    <property type="component" value="Unassembled WGS sequence"/>
</dbReference>
<accession>A0A495SNP2</accession>
<dbReference type="InterPro" id="IPR039448">
    <property type="entry name" value="Beta_helix"/>
</dbReference>
<dbReference type="AlphaFoldDB" id="A0A495SNP2"/>
<dbReference type="InterPro" id="IPR012334">
    <property type="entry name" value="Pectin_lyas_fold"/>
</dbReference>
<protein>
    <recommendedName>
        <fullName evidence="1">Right handed beta helix domain-containing protein</fullName>
    </recommendedName>
</protein>
<dbReference type="EMBL" id="RBXB01000001">
    <property type="protein sequence ID" value="RKT01939.1"/>
    <property type="molecule type" value="Genomic_DNA"/>
</dbReference>
<name>A0A495SNP2_9FLAO</name>
<evidence type="ECO:0000313" key="3">
    <source>
        <dbReference type="Proteomes" id="UP000272428"/>
    </source>
</evidence>
<proteinExistence type="predicted"/>
<dbReference type="InterPro" id="IPR011050">
    <property type="entry name" value="Pectin_lyase_fold/virulence"/>
</dbReference>
<organism evidence="2 3">
    <name type="scientific">Chryseobacterium defluvii</name>
    <dbReference type="NCBI Taxonomy" id="160396"/>
    <lineage>
        <taxon>Bacteria</taxon>
        <taxon>Pseudomonadati</taxon>
        <taxon>Bacteroidota</taxon>
        <taxon>Flavobacteriia</taxon>
        <taxon>Flavobacteriales</taxon>
        <taxon>Weeksellaceae</taxon>
        <taxon>Chryseobacterium group</taxon>
        <taxon>Chryseobacterium</taxon>
    </lineage>
</organism>
<reference evidence="2 3" key="1">
    <citation type="submission" date="2018-10" db="EMBL/GenBank/DDBJ databases">
        <title>Genomic Encyclopedia of Archaeal and Bacterial Type Strains, Phase II (KMG-II): from individual species to whole genera.</title>
        <authorList>
            <person name="Goeker M."/>
        </authorList>
    </citation>
    <scope>NUCLEOTIDE SEQUENCE [LARGE SCALE GENOMIC DNA]</scope>
    <source>
        <strain evidence="2 3">DSM 14219</strain>
    </source>
</reference>
<keyword evidence="3" id="KW-1185">Reference proteome</keyword>
<dbReference type="Gene3D" id="2.160.20.10">
    <property type="entry name" value="Single-stranded right-handed beta-helix, Pectin lyase-like"/>
    <property type="match status" value="1"/>
</dbReference>